<comment type="caution">
    <text evidence="1">The sequence shown here is derived from an EMBL/GenBank/DDBJ whole genome shotgun (WGS) entry which is preliminary data.</text>
</comment>
<evidence type="ECO:0000313" key="1">
    <source>
        <dbReference type="EMBL" id="PWJ11850.1"/>
    </source>
</evidence>
<dbReference type="Proteomes" id="UP000245720">
    <property type="component" value="Unassembled WGS sequence"/>
</dbReference>
<dbReference type="AlphaFoldDB" id="A0A315XXJ8"/>
<organism evidence="1 2">
    <name type="scientific">Ruminococcus flavefaciens</name>
    <dbReference type="NCBI Taxonomy" id="1265"/>
    <lineage>
        <taxon>Bacteria</taxon>
        <taxon>Bacillati</taxon>
        <taxon>Bacillota</taxon>
        <taxon>Clostridia</taxon>
        <taxon>Eubacteriales</taxon>
        <taxon>Oscillospiraceae</taxon>
        <taxon>Ruminococcus</taxon>
    </lineage>
</organism>
<accession>A0A315XXJ8</accession>
<protein>
    <submittedName>
        <fullName evidence="1">Uncharacterized protein</fullName>
    </submittedName>
</protein>
<dbReference type="EMBL" id="QGDI01000008">
    <property type="protein sequence ID" value="PWJ11850.1"/>
    <property type="molecule type" value="Genomic_DNA"/>
</dbReference>
<name>A0A315XXJ8_RUMFL</name>
<reference evidence="1 2" key="1">
    <citation type="submission" date="2018-05" db="EMBL/GenBank/DDBJ databases">
        <title>The Hungate 1000. A catalogue of reference genomes from the rumen microbiome.</title>
        <authorList>
            <person name="Kelly W."/>
        </authorList>
    </citation>
    <scope>NUCLEOTIDE SEQUENCE [LARGE SCALE GENOMIC DNA]</scope>
    <source>
        <strain evidence="1 2">SAb67</strain>
    </source>
</reference>
<proteinExistence type="predicted"/>
<evidence type="ECO:0000313" key="2">
    <source>
        <dbReference type="Proteomes" id="UP000245720"/>
    </source>
</evidence>
<gene>
    <name evidence="1" type="ORF">IE37_02114</name>
</gene>
<dbReference type="OrthoDB" id="1822838at2"/>
<sequence>MSSNDIRNAVMTDNELHFSHNGKDYLLYGWEQCDGYFLSLECDCKLIWQSAPMSKSECIDEFVRYYAKL</sequence>
<dbReference type="RefSeq" id="WP_109726875.1">
    <property type="nucleotide sequence ID" value="NZ_QGDI01000008.1"/>
</dbReference>